<evidence type="ECO:0000256" key="5">
    <source>
        <dbReference type="ARBA" id="ARBA00022679"/>
    </source>
</evidence>
<evidence type="ECO:0000256" key="7">
    <source>
        <dbReference type="ARBA" id="ARBA00022989"/>
    </source>
</evidence>
<keyword evidence="11" id="KW-1185">Reference proteome</keyword>
<dbReference type="FunFam" id="1.10.357.140:FF:000008">
    <property type="entry name" value="4-hydroxybenzoate octaprenyltransferase"/>
    <property type="match status" value="1"/>
</dbReference>
<dbReference type="PANTHER" id="PTHR11048">
    <property type="entry name" value="PRENYLTRANSFERASES"/>
    <property type="match status" value="1"/>
</dbReference>
<dbReference type="GO" id="GO:0008412">
    <property type="term" value="F:4-hydroxybenzoate polyprenyltransferase activity"/>
    <property type="evidence" value="ECO:0007669"/>
    <property type="project" value="TreeGrafter"/>
</dbReference>
<evidence type="ECO:0000256" key="8">
    <source>
        <dbReference type="ARBA" id="ARBA00023136"/>
    </source>
</evidence>
<evidence type="ECO:0000256" key="2">
    <source>
        <dbReference type="ARBA" id="ARBA00004141"/>
    </source>
</evidence>
<gene>
    <name evidence="10" type="ORF">Clacol_005724</name>
</gene>
<keyword evidence="6 9" id="KW-0812">Transmembrane</keyword>
<feature type="transmembrane region" description="Helical" evidence="9">
    <location>
        <begin position="149"/>
        <end position="167"/>
    </location>
</feature>
<evidence type="ECO:0000313" key="10">
    <source>
        <dbReference type="EMBL" id="GJJ11491.1"/>
    </source>
</evidence>
<dbReference type="InterPro" id="IPR039653">
    <property type="entry name" value="Prenyltransferase"/>
</dbReference>
<feature type="transmembrane region" description="Helical" evidence="9">
    <location>
        <begin position="121"/>
        <end position="142"/>
    </location>
</feature>
<comment type="pathway">
    <text evidence="3">Secondary metabolite biosynthesis.</text>
</comment>
<comment type="cofactor">
    <cofactor evidence="1">
        <name>Mg(2+)</name>
        <dbReference type="ChEBI" id="CHEBI:18420"/>
    </cofactor>
</comment>
<protein>
    <submittedName>
        <fullName evidence="10">Uncharacterized protein</fullName>
    </submittedName>
</protein>
<keyword evidence="8 9" id="KW-0472">Membrane</keyword>
<comment type="similarity">
    <text evidence="4">Belongs to the UbiA prenyltransferase family.</text>
</comment>
<reference evidence="10" key="1">
    <citation type="submission" date="2021-10" db="EMBL/GenBank/DDBJ databases">
        <title>De novo Genome Assembly of Clathrus columnatus (Basidiomycota, Fungi) Using Illumina and Nanopore Sequence Data.</title>
        <authorList>
            <person name="Ogiso-Tanaka E."/>
            <person name="Itagaki H."/>
            <person name="Hosoya T."/>
            <person name="Hosaka K."/>
        </authorList>
    </citation>
    <scope>NUCLEOTIDE SEQUENCE</scope>
    <source>
        <strain evidence="10">MO-923</strain>
    </source>
</reference>
<comment type="caution">
    <text evidence="10">The sequence shown here is derived from an EMBL/GenBank/DDBJ whole genome shotgun (WGS) entry which is preliminary data.</text>
</comment>
<dbReference type="Gene3D" id="1.10.357.140">
    <property type="entry name" value="UbiA prenyltransferase"/>
    <property type="match status" value="1"/>
</dbReference>
<dbReference type="GO" id="GO:0006744">
    <property type="term" value="P:ubiquinone biosynthetic process"/>
    <property type="evidence" value="ECO:0007669"/>
    <property type="project" value="TreeGrafter"/>
</dbReference>
<dbReference type="InterPro" id="IPR044878">
    <property type="entry name" value="UbiA_sf"/>
</dbReference>
<dbReference type="EMBL" id="BPWL01000006">
    <property type="protein sequence ID" value="GJJ11491.1"/>
    <property type="molecule type" value="Genomic_DNA"/>
</dbReference>
<comment type="subcellular location">
    <subcellularLocation>
        <location evidence="2">Membrane</location>
        <topology evidence="2">Multi-pass membrane protein</topology>
    </subcellularLocation>
</comment>
<evidence type="ECO:0000313" key="11">
    <source>
        <dbReference type="Proteomes" id="UP001050691"/>
    </source>
</evidence>
<dbReference type="PANTHER" id="PTHR11048:SF28">
    <property type="entry name" value="4-HYDROXYBENZOATE POLYPRENYLTRANSFERASE, MITOCHONDRIAL"/>
    <property type="match status" value="1"/>
</dbReference>
<evidence type="ECO:0000256" key="1">
    <source>
        <dbReference type="ARBA" id="ARBA00001946"/>
    </source>
</evidence>
<proteinExistence type="inferred from homology"/>
<keyword evidence="7 9" id="KW-1133">Transmembrane helix</keyword>
<accession>A0AAV5AA41</accession>
<evidence type="ECO:0000256" key="9">
    <source>
        <dbReference type="SAM" id="Phobius"/>
    </source>
</evidence>
<evidence type="ECO:0000256" key="3">
    <source>
        <dbReference type="ARBA" id="ARBA00005179"/>
    </source>
</evidence>
<dbReference type="AlphaFoldDB" id="A0AAV5AA41"/>
<dbReference type="InterPro" id="IPR000537">
    <property type="entry name" value="UbiA_prenyltransferase"/>
</dbReference>
<evidence type="ECO:0000256" key="4">
    <source>
        <dbReference type="ARBA" id="ARBA00005985"/>
    </source>
</evidence>
<evidence type="ECO:0000256" key="6">
    <source>
        <dbReference type="ARBA" id="ARBA00022692"/>
    </source>
</evidence>
<organism evidence="10 11">
    <name type="scientific">Clathrus columnatus</name>
    <dbReference type="NCBI Taxonomy" id="1419009"/>
    <lineage>
        <taxon>Eukaryota</taxon>
        <taxon>Fungi</taxon>
        <taxon>Dikarya</taxon>
        <taxon>Basidiomycota</taxon>
        <taxon>Agaricomycotina</taxon>
        <taxon>Agaricomycetes</taxon>
        <taxon>Phallomycetidae</taxon>
        <taxon>Phallales</taxon>
        <taxon>Clathraceae</taxon>
        <taxon>Clathrus</taxon>
    </lineage>
</organism>
<dbReference type="Pfam" id="PF01040">
    <property type="entry name" value="UbiA"/>
    <property type="match status" value="1"/>
</dbReference>
<keyword evidence="5" id="KW-0808">Transferase</keyword>
<sequence>MSSSVPPHLITDSRRVHPTVNPKVKLWADILPSSWKPYIQLARIDMISGSLLIFWPCTWSLLAAAYKVKIPTGEVLVQLPTYFFGSVLLHSIGCTWNDICDRKLDAQVEQTKHRPLASGTLSVKSALVFLLAQLVAFLLLLTQLRKQEVLNAMLFGLGAWYPIYPFMKRITHWPQAWLRMKI</sequence>
<name>A0AAV5AA41_9AGAM</name>
<dbReference type="GO" id="GO:0005743">
    <property type="term" value="C:mitochondrial inner membrane"/>
    <property type="evidence" value="ECO:0007669"/>
    <property type="project" value="TreeGrafter"/>
</dbReference>
<dbReference type="Proteomes" id="UP001050691">
    <property type="component" value="Unassembled WGS sequence"/>
</dbReference>